<reference evidence="1 2" key="1">
    <citation type="journal article" date="2023" name="bioRxiv">
        <title>An intranuclear bacterial parasite of deep-sea mussels expresses apoptosis inhibitors acquired from its host.</title>
        <authorList>
            <person name="Gonzalez Porras M.A."/>
            <person name="Assie A."/>
            <person name="Tietjen M."/>
            <person name="Violette M."/>
            <person name="Kleiner M."/>
            <person name="Gruber-Vodicka H."/>
            <person name="Dubilier N."/>
            <person name="Leisch N."/>
        </authorList>
    </citation>
    <scope>NUCLEOTIDE SEQUENCE [LARGE SCALE GENOMIC DNA]</scope>
    <source>
        <strain evidence="1">IAP13</strain>
    </source>
</reference>
<dbReference type="Proteomes" id="UP001178148">
    <property type="component" value="Unassembled WGS sequence"/>
</dbReference>
<comment type="caution">
    <text evidence="1">The sequence shown here is derived from an EMBL/GenBank/DDBJ whole genome shotgun (WGS) entry which is preliminary data.</text>
</comment>
<sequence length="49" mass="5576">MAEINRHLKAKNFIMSEGGINIIDVTPIKAVQSGFSSDKEQRRKADKRF</sequence>
<dbReference type="AlphaFoldDB" id="A0AA90NXQ7"/>
<evidence type="ECO:0000313" key="1">
    <source>
        <dbReference type="EMBL" id="MDP0588666.1"/>
    </source>
</evidence>
<proteinExistence type="predicted"/>
<organism evidence="1 2">
    <name type="scientific">Candidatus Endonucleibacter bathymodioli</name>
    <dbReference type="NCBI Taxonomy" id="539814"/>
    <lineage>
        <taxon>Bacteria</taxon>
        <taxon>Pseudomonadati</taxon>
        <taxon>Pseudomonadota</taxon>
        <taxon>Gammaproteobacteria</taxon>
        <taxon>Oceanospirillales</taxon>
        <taxon>Endozoicomonadaceae</taxon>
        <taxon>Candidatus Endonucleibacter</taxon>
    </lineage>
</organism>
<protein>
    <submittedName>
        <fullName evidence="1">Uncharacterized protein</fullName>
    </submittedName>
</protein>
<dbReference type="EMBL" id="JASXSV010000006">
    <property type="protein sequence ID" value="MDP0588666.1"/>
    <property type="molecule type" value="Genomic_DNA"/>
</dbReference>
<accession>A0AA90NXQ7</accession>
<gene>
    <name evidence="1" type="ORF">QS748_05495</name>
</gene>
<evidence type="ECO:0000313" key="2">
    <source>
        <dbReference type="Proteomes" id="UP001178148"/>
    </source>
</evidence>
<keyword evidence="2" id="KW-1185">Reference proteome</keyword>
<name>A0AA90NXQ7_9GAMM</name>